<dbReference type="Gene3D" id="1.10.8.730">
    <property type="match status" value="1"/>
</dbReference>
<evidence type="ECO:0000259" key="1">
    <source>
        <dbReference type="Pfam" id="PF19044"/>
    </source>
</evidence>
<protein>
    <submittedName>
        <fullName evidence="2">Conjugation system ATPase, TraG family</fullName>
    </submittedName>
</protein>
<organism evidence="2 3">
    <name type="scientific">Capnocytophaga canis</name>
    <dbReference type="NCBI Taxonomy" id="1848903"/>
    <lineage>
        <taxon>Bacteria</taxon>
        <taxon>Pseudomonadati</taxon>
        <taxon>Bacteroidota</taxon>
        <taxon>Flavobacteriia</taxon>
        <taxon>Flavobacteriales</taxon>
        <taxon>Flavobacteriaceae</taxon>
        <taxon>Capnocytophaga</taxon>
    </lineage>
</organism>
<dbReference type="PANTHER" id="PTHR38467:SF1">
    <property type="entry name" value="CONJUGATIVE TRANSFER: ASSEMBLY"/>
    <property type="match status" value="1"/>
</dbReference>
<dbReference type="NCBIfam" id="TIGR03783">
    <property type="entry name" value="Bac_Flav_CT_G"/>
    <property type="match status" value="1"/>
</dbReference>
<dbReference type="Gene3D" id="3.40.50.300">
    <property type="entry name" value="P-loop containing nucleotide triphosphate hydrolases"/>
    <property type="match status" value="1"/>
</dbReference>
<dbReference type="InterPro" id="IPR043964">
    <property type="entry name" value="P-loop_TraG"/>
</dbReference>
<name>A0A0B7ISN4_9FLAO</name>
<reference evidence="2 3" key="1">
    <citation type="submission" date="2015-01" db="EMBL/GenBank/DDBJ databases">
        <authorList>
            <person name="Xiang T."/>
            <person name="Song Y."/>
            <person name="Huang L."/>
            <person name="Wang B."/>
            <person name="Wu P."/>
        </authorList>
    </citation>
    <scope>NUCLEOTIDE SEQUENCE [LARGE SCALE GENOMIC DNA]</scope>
    <source>
        <strain evidence="2 3">CcD93</strain>
    </source>
</reference>
<proteinExistence type="predicted"/>
<evidence type="ECO:0000313" key="2">
    <source>
        <dbReference type="EMBL" id="CEN53042.1"/>
    </source>
</evidence>
<evidence type="ECO:0000313" key="3">
    <source>
        <dbReference type="Proteomes" id="UP000038200"/>
    </source>
</evidence>
<dbReference type="Proteomes" id="UP000038200">
    <property type="component" value="Unassembled WGS sequence"/>
</dbReference>
<accession>A0A0B7ISN4</accession>
<dbReference type="InterPro" id="IPR022509">
    <property type="entry name" value="Conjugation_ATPase_TraG"/>
</dbReference>
<feature type="domain" description="TraG P-loop" evidence="1">
    <location>
        <begin position="383"/>
        <end position="775"/>
    </location>
</feature>
<dbReference type="AlphaFoldDB" id="A0A0B7ISN4"/>
<dbReference type="OrthoDB" id="596266at2"/>
<dbReference type="EMBL" id="CDOL01000223">
    <property type="protein sequence ID" value="CEN53042.1"/>
    <property type="molecule type" value="Genomic_DNA"/>
</dbReference>
<dbReference type="RefSeq" id="WP_042007756.1">
    <property type="nucleotide sequence ID" value="NZ_CDOL01000223.1"/>
</dbReference>
<dbReference type="InterPro" id="IPR053155">
    <property type="entry name" value="F-pilin_assembly_TraC"/>
</dbReference>
<sequence>MLKKNQFVSPYIGIEVKNNIPILYTQKGDYSVIIKCENPVLQYSANIDNYYDFHNLFSNILKILGAGYNIQKQDIFSRKSFDKSSKDDDFLSKKYFELFKGRSYTDIETYLVITGEIVRSSFFSFDVKLFNAFLVNIDKIIDLLKNKGIKASVLSKKEINIYLKRFLSLNFSSNTINLSNIKANDTHLKFGERTVQNISLVDIDEVNFPTTIKPYKDVKIGLTFPIDLFSFLHETPNIETLIYNQVISIPDQRIESVKLEGKKKKHSGVPDPANDLCVQDITAVQEDIAKEGQLLVYAHYNIIVCGKEITKAVNYIESSLFDSGIIVSKQSFNQLELFECALPGNTGKLKKYDKFLTTSDSAICLLFKERLHVTEPSNFLTYLTDRRGLPIGIDMSGKEGDIKLTSNANKFILGPSGSGKSFFMNAVIRQYTLYNTDIVLVDTGHSYSGLCEYYNGKYITYSEEKPITMNPFKITEKEYNEEKREFLKSLIATLWKGTEGSINQVEDTLLTNLISAYYDNYFVSGTIETLSFNSFYEFAIQEIQTIVKREGIVFDLTSFQYILKRFYRGGEYDKILNDDFDSSLFDEKFIVFEIDAIKEHKTLFPIVTLIIIDIFIQKMRLKKNRKALIIEEAWKAIASPMMAGFILYLYKTVRKFWGEAMVVTQELDDIIGNPLVKSSIINNSDIICLLDQTKFKDNYDEIASLLSLGEVERKKIFTINKLNNKDNRNRFNEVYIKRGDFGSVFGVEVSFHEYFTFTTERIEKDTLGLYREIYNKENSLFALDQFVSDMKKSGLGMREWVRKSNTVLNKIKEKQSLNSLSPSNNLCNYILEESKKLNL</sequence>
<gene>
    <name evidence="2" type="ORF">CCAND93_350019</name>
</gene>
<dbReference type="PANTHER" id="PTHR38467">
    <property type="match status" value="1"/>
</dbReference>
<dbReference type="Pfam" id="PF19044">
    <property type="entry name" value="P-loop_TraG"/>
    <property type="match status" value="1"/>
</dbReference>
<dbReference type="SUPFAM" id="SSF52540">
    <property type="entry name" value="P-loop containing nucleoside triphosphate hydrolases"/>
    <property type="match status" value="1"/>
</dbReference>
<dbReference type="InterPro" id="IPR027417">
    <property type="entry name" value="P-loop_NTPase"/>
</dbReference>